<organism evidence="1 2">
    <name type="scientific">Botrytis elliptica</name>
    <dbReference type="NCBI Taxonomy" id="278938"/>
    <lineage>
        <taxon>Eukaryota</taxon>
        <taxon>Fungi</taxon>
        <taxon>Dikarya</taxon>
        <taxon>Ascomycota</taxon>
        <taxon>Pezizomycotina</taxon>
        <taxon>Leotiomycetes</taxon>
        <taxon>Helotiales</taxon>
        <taxon>Sclerotiniaceae</taxon>
        <taxon>Botrytis</taxon>
    </lineage>
</organism>
<gene>
    <name evidence="1" type="ORF">BELL_1085g00020</name>
</gene>
<accession>A0A4Z1IP33</accession>
<evidence type="ECO:0000313" key="2">
    <source>
        <dbReference type="Proteomes" id="UP000297229"/>
    </source>
</evidence>
<comment type="caution">
    <text evidence="1">The sequence shown here is derived from an EMBL/GenBank/DDBJ whole genome shotgun (WGS) entry which is preliminary data.</text>
</comment>
<reference evidence="1 2" key="1">
    <citation type="submission" date="2017-12" db="EMBL/GenBank/DDBJ databases">
        <title>Comparative genomics of Botrytis spp.</title>
        <authorList>
            <person name="Valero-Jimenez C.A."/>
            <person name="Tapia P."/>
            <person name="Veloso J."/>
            <person name="Silva-Moreno E."/>
            <person name="Staats M."/>
            <person name="Valdes J.H."/>
            <person name="Van Kan J.A.L."/>
        </authorList>
    </citation>
    <scope>NUCLEOTIDE SEQUENCE [LARGE SCALE GENOMIC DNA]</scope>
    <source>
        <strain evidence="1 2">Be9601</strain>
    </source>
</reference>
<dbReference type="AlphaFoldDB" id="A0A4Z1IP33"/>
<dbReference type="EMBL" id="PQXM01001083">
    <property type="protein sequence ID" value="TGO63208.1"/>
    <property type="molecule type" value="Genomic_DNA"/>
</dbReference>
<name>A0A4Z1IP33_9HELO</name>
<evidence type="ECO:0000313" key="1">
    <source>
        <dbReference type="EMBL" id="TGO63208.1"/>
    </source>
</evidence>
<protein>
    <submittedName>
        <fullName evidence="1">Uncharacterized protein</fullName>
    </submittedName>
</protein>
<sequence length="57" mass="6363">MYVKAQNNLHDKQYEVAAHGLCKSMLGHARRQRKDDSEKSKSMGVLRIPDPVIAGLA</sequence>
<proteinExistence type="predicted"/>
<keyword evidence="2" id="KW-1185">Reference proteome</keyword>
<dbReference type="Proteomes" id="UP000297229">
    <property type="component" value="Unassembled WGS sequence"/>
</dbReference>